<protein>
    <submittedName>
        <fullName evidence="7">Serine/threonine protein kinase</fullName>
    </submittedName>
</protein>
<dbReference type="PROSITE" id="PS50011">
    <property type="entry name" value="PROTEIN_KINASE_DOM"/>
    <property type="match status" value="1"/>
</dbReference>
<evidence type="ECO:0000313" key="7">
    <source>
        <dbReference type="EMBL" id="MSS40300.1"/>
    </source>
</evidence>
<evidence type="ECO:0000256" key="3">
    <source>
        <dbReference type="ARBA" id="ARBA00022777"/>
    </source>
</evidence>
<feature type="domain" description="Protein kinase" evidence="6">
    <location>
        <begin position="1"/>
        <end position="290"/>
    </location>
</feature>
<dbReference type="Gene3D" id="1.10.510.10">
    <property type="entry name" value="Transferase(Phosphotransferase) domain 1"/>
    <property type="match status" value="1"/>
</dbReference>
<keyword evidence="2" id="KW-0547">Nucleotide-binding</keyword>
<dbReference type="InterPro" id="IPR011009">
    <property type="entry name" value="Kinase-like_dom_sf"/>
</dbReference>
<keyword evidence="5" id="KW-0472">Membrane</keyword>
<dbReference type="EMBL" id="VUMB01000014">
    <property type="protein sequence ID" value="MSS40300.1"/>
    <property type="molecule type" value="Genomic_DNA"/>
</dbReference>
<dbReference type="GO" id="GO:0005524">
    <property type="term" value="F:ATP binding"/>
    <property type="evidence" value="ECO:0007669"/>
    <property type="project" value="UniProtKB-KW"/>
</dbReference>
<reference evidence="7 8" key="1">
    <citation type="submission" date="2019-08" db="EMBL/GenBank/DDBJ databases">
        <title>In-depth cultivation of the pig gut microbiome towards novel bacterial diversity and tailored functional studies.</title>
        <authorList>
            <person name="Wylensek D."/>
            <person name="Hitch T.C.A."/>
            <person name="Clavel T."/>
        </authorList>
    </citation>
    <scope>NUCLEOTIDE SEQUENCE [LARGE SCALE GENOMIC DNA]</scope>
    <source>
        <strain evidence="7 8">BL-389-WT-3D</strain>
    </source>
</reference>
<name>A0A844F881_CLOSV</name>
<dbReference type="InterPro" id="IPR008266">
    <property type="entry name" value="Tyr_kinase_AS"/>
</dbReference>
<accession>A0A844F881</accession>
<evidence type="ECO:0000256" key="1">
    <source>
        <dbReference type="ARBA" id="ARBA00022679"/>
    </source>
</evidence>
<dbReference type="InterPro" id="IPR000719">
    <property type="entry name" value="Prot_kinase_dom"/>
</dbReference>
<keyword evidence="5" id="KW-1133">Transmembrane helix</keyword>
<keyword evidence="5" id="KW-0812">Transmembrane</keyword>
<dbReference type="AlphaFoldDB" id="A0A844F881"/>
<proteinExistence type="predicted"/>
<dbReference type="SUPFAM" id="SSF56112">
    <property type="entry name" value="Protein kinase-like (PK-like)"/>
    <property type="match status" value="1"/>
</dbReference>
<evidence type="ECO:0000256" key="5">
    <source>
        <dbReference type="SAM" id="Phobius"/>
    </source>
</evidence>
<dbReference type="CDD" id="cd14014">
    <property type="entry name" value="STKc_PknB_like"/>
    <property type="match status" value="1"/>
</dbReference>
<gene>
    <name evidence="7" type="ORF">FYJ37_08045</name>
</gene>
<keyword evidence="7" id="KW-0723">Serine/threonine-protein kinase</keyword>
<evidence type="ECO:0000256" key="2">
    <source>
        <dbReference type="ARBA" id="ARBA00022741"/>
    </source>
</evidence>
<dbReference type="InterPro" id="IPR045269">
    <property type="entry name" value="Atg1-like"/>
</dbReference>
<dbReference type="GO" id="GO:0005829">
    <property type="term" value="C:cytosol"/>
    <property type="evidence" value="ECO:0007669"/>
    <property type="project" value="TreeGrafter"/>
</dbReference>
<evidence type="ECO:0000259" key="6">
    <source>
        <dbReference type="PROSITE" id="PS50011"/>
    </source>
</evidence>
<dbReference type="GO" id="GO:0004674">
    <property type="term" value="F:protein serine/threonine kinase activity"/>
    <property type="evidence" value="ECO:0007669"/>
    <property type="project" value="UniProtKB-KW"/>
</dbReference>
<feature type="transmembrane region" description="Helical" evidence="5">
    <location>
        <begin position="312"/>
        <end position="329"/>
    </location>
</feature>
<dbReference type="GO" id="GO:0000407">
    <property type="term" value="C:phagophore assembly site"/>
    <property type="evidence" value="ECO:0007669"/>
    <property type="project" value="TreeGrafter"/>
</dbReference>
<sequence>MGNLKAEYLEQTYIDLAPLKDAEDCRTYLTRSQVDGSLAVRKEICALQYPLYQQLIDFSHPSLARVLETYTKDGRYFVLEEYVSGSTIGSYLKRGYHFQEHEILSFISQLCSALSFLHAHNIIHRDVTPENLLISTDNVLKLIDFGISRSKKEGQSQDTTILGTVGYAAPEQFGFGQTDERTDIYATGVLLNVLLTGSLPKDDLPFDPRYRQIVLKCTSISPADRYSSVSELKSQIMAIKPTRIYQAEIVEPSAKAPRKDSLIRRFFRHVPGFRTGNPGKMIVAIIGYFLMILFVVVNGTRPLERGDIRSEYWTINYFFVGVWAAYVNLGNYCGHIEAYDKVGPLTRLLLRTAVALAVFLTTGLLLYFENYCLK</sequence>
<dbReference type="GO" id="GO:0016020">
    <property type="term" value="C:membrane"/>
    <property type="evidence" value="ECO:0007669"/>
    <property type="project" value="TreeGrafter"/>
</dbReference>
<dbReference type="GO" id="GO:0005776">
    <property type="term" value="C:autophagosome"/>
    <property type="evidence" value="ECO:0007669"/>
    <property type="project" value="TreeGrafter"/>
</dbReference>
<keyword evidence="1" id="KW-0808">Transferase</keyword>
<organism evidence="7 8">
    <name type="scientific">Clostridium scindens (strain JCM 10418 / VPI 12708)</name>
    <dbReference type="NCBI Taxonomy" id="29347"/>
    <lineage>
        <taxon>Bacteria</taxon>
        <taxon>Bacillati</taxon>
        <taxon>Bacillota</taxon>
        <taxon>Clostridia</taxon>
        <taxon>Lachnospirales</taxon>
        <taxon>Lachnospiraceae</taxon>
    </lineage>
</organism>
<dbReference type="PROSITE" id="PS00109">
    <property type="entry name" value="PROTEIN_KINASE_TYR"/>
    <property type="match status" value="1"/>
</dbReference>
<evidence type="ECO:0000256" key="4">
    <source>
        <dbReference type="ARBA" id="ARBA00022840"/>
    </source>
</evidence>
<dbReference type="PANTHER" id="PTHR24348:SF22">
    <property type="entry name" value="NON-SPECIFIC SERINE_THREONINE PROTEIN KINASE"/>
    <property type="match status" value="1"/>
</dbReference>
<comment type="caution">
    <text evidence="7">The sequence shown here is derived from an EMBL/GenBank/DDBJ whole genome shotgun (WGS) entry which is preliminary data.</text>
</comment>
<keyword evidence="4" id="KW-0067">ATP-binding</keyword>
<dbReference type="Pfam" id="PF00069">
    <property type="entry name" value="Pkinase"/>
    <property type="match status" value="1"/>
</dbReference>
<evidence type="ECO:0000313" key="8">
    <source>
        <dbReference type="Proteomes" id="UP000462363"/>
    </source>
</evidence>
<dbReference type="RefSeq" id="WP_154322671.1">
    <property type="nucleotide sequence ID" value="NZ_CP045695.1"/>
</dbReference>
<keyword evidence="3 7" id="KW-0418">Kinase</keyword>
<feature type="transmembrane region" description="Helical" evidence="5">
    <location>
        <begin position="349"/>
        <end position="368"/>
    </location>
</feature>
<feature type="transmembrane region" description="Helical" evidence="5">
    <location>
        <begin position="281"/>
        <end position="300"/>
    </location>
</feature>
<dbReference type="PANTHER" id="PTHR24348">
    <property type="entry name" value="SERINE/THREONINE-PROTEIN KINASE UNC-51-RELATED"/>
    <property type="match status" value="1"/>
</dbReference>
<dbReference type="Proteomes" id="UP000462363">
    <property type="component" value="Unassembled WGS sequence"/>
</dbReference>